<keyword evidence="10" id="KW-1185">Reference proteome</keyword>
<reference evidence="9 10" key="2">
    <citation type="journal article" date="2019" name="G3 (Bethesda)">
        <title>Hybrid Assembly of the Genome of the Entomopathogenic Nematode Steinernema carpocapsae Identifies the X-Chromosome.</title>
        <authorList>
            <person name="Serra L."/>
            <person name="Macchietto M."/>
            <person name="Macias-Munoz A."/>
            <person name="McGill C.J."/>
            <person name="Rodriguez I.M."/>
            <person name="Rodriguez B."/>
            <person name="Murad R."/>
            <person name="Mortazavi A."/>
        </authorList>
    </citation>
    <scope>NUCLEOTIDE SEQUENCE [LARGE SCALE GENOMIC DNA]</scope>
    <source>
        <strain evidence="9 10">ALL</strain>
    </source>
</reference>
<comment type="caution">
    <text evidence="9">The sequence shown here is derived from an EMBL/GenBank/DDBJ whole genome shotgun (WGS) entry which is preliminary data.</text>
</comment>
<feature type="transmembrane region" description="Helical" evidence="8">
    <location>
        <begin position="36"/>
        <end position="54"/>
    </location>
</feature>
<evidence type="ECO:0000256" key="2">
    <source>
        <dbReference type="ARBA" id="ARBA00004687"/>
    </source>
</evidence>
<evidence type="ECO:0000256" key="1">
    <source>
        <dbReference type="ARBA" id="ARBA00004477"/>
    </source>
</evidence>
<dbReference type="UniPathway" id="UPA00196"/>
<evidence type="ECO:0000256" key="4">
    <source>
        <dbReference type="ARBA" id="ARBA00022692"/>
    </source>
</evidence>
<sequence>MSNQIRALGASLAAFPIFYVVAVLFGAPVFSHFWETATFAAVISLFTAIPLVLASDGDYNSLYRIAFLNDTRDLGKKQVALQRIAFGSLIGAWISCVVIPLDWDRWWQKWPLPCLFGTVFGSILGLLFSFVERIPAIRRCHRRFASNQRQKLI</sequence>
<feature type="transmembrane region" description="Helical" evidence="8">
    <location>
        <begin position="7"/>
        <end position="30"/>
    </location>
</feature>
<evidence type="ECO:0000256" key="7">
    <source>
        <dbReference type="ARBA" id="ARBA00023136"/>
    </source>
</evidence>
<feature type="transmembrane region" description="Helical" evidence="8">
    <location>
        <begin position="84"/>
        <end position="103"/>
    </location>
</feature>
<reference evidence="9 10" key="1">
    <citation type="journal article" date="2015" name="Genome Biol.">
        <title>Comparative genomics of Steinernema reveals deeply conserved gene regulatory networks.</title>
        <authorList>
            <person name="Dillman A.R."/>
            <person name="Macchietto M."/>
            <person name="Porter C.F."/>
            <person name="Rogers A."/>
            <person name="Williams B."/>
            <person name="Antoshechkin I."/>
            <person name="Lee M.M."/>
            <person name="Goodwin Z."/>
            <person name="Lu X."/>
            <person name="Lewis E.E."/>
            <person name="Goodrich-Blair H."/>
            <person name="Stock S.P."/>
            <person name="Adams B.J."/>
            <person name="Sternberg P.W."/>
            <person name="Mortazavi A."/>
        </authorList>
    </citation>
    <scope>NUCLEOTIDE SEQUENCE [LARGE SCALE GENOMIC DNA]</scope>
    <source>
        <strain evidence="9 10">ALL</strain>
    </source>
</reference>
<accession>A0A4U5MWU8</accession>
<evidence type="ECO:0000256" key="5">
    <source>
        <dbReference type="ARBA" id="ARBA00022824"/>
    </source>
</evidence>
<dbReference type="EMBL" id="AZBU02000006">
    <property type="protein sequence ID" value="TKR73962.1"/>
    <property type="molecule type" value="Genomic_DNA"/>
</dbReference>
<evidence type="ECO:0000313" key="10">
    <source>
        <dbReference type="Proteomes" id="UP000298663"/>
    </source>
</evidence>
<evidence type="ECO:0000256" key="6">
    <source>
        <dbReference type="ARBA" id="ARBA00022989"/>
    </source>
</evidence>
<dbReference type="GO" id="GO:0005789">
    <property type="term" value="C:endoplasmic reticulum membrane"/>
    <property type="evidence" value="ECO:0007669"/>
    <property type="project" value="UniProtKB-SubCell"/>
</dbReference>
<dbReference type="OrthoDB" id="17366at2759"/>
<dbReference type="AlphaFoldDB" id="A0A4U5MWU8"/>
<dbReference type="InterPro" id="IPR009580">
    <property type="entry name" value="GPI_biosynthesis_protein_Pig-F"/>
</dbReference>
<feature type="transmembrane region" description="Helical" evidence="8">
    <location>
        <begin position="115"/>
        <end position="134"/>
    </location>
</feature>
<keyword evidence="4 8" id="KW-0812">Transmembrane</keyword>
<organism evidence="9 10">
    <name type="scientific">Steinernema carpocapsae</name>
    <name type="common">Entomopathogenic nematode</name>
    <dbReference type="NCBI Taxonomy" id="34508"/>
    <lineage>
        <taxon>Eukaryota</taxon>
        <taxon>Metazoa</taxon>
        <taxon>Ecdysozoa</taxon>
        <taxon>Nematoda</taxon>
        <taxon>Chromadorea</taxon>
        <taxon>Rhabditida</taxon>
        <taxon>Tylenchina</taxon>
        <taxon>Panagrolaimomorpha</taxon>
        <taxon>Strongyloidoidea</taxon>
        <taxon>Steinernematidae</taxon>
        <taxon>Steinernema</taxon>
    </lineage>
</organism>
<comment type="subcellular location">
    <subcellularLocation>
        <location evidence="1">Endoplasmic reticulum membrane</location>
        <topology evidence="1">Multi-pass membrane protein</topology>
    </subcellularLocation>
</comment>
<keyword evidence="3" id="KW-0337">GPI-anchor biosynthesis</keyword>
<keyword evidence="5" id="KW-0256">Endoplasmic reticulum</keyword>
<dbReference type="GO" id="GO:0006506">
    <property type="term" value="P:GPI anchor biosynthetic process"/>
    <property type="evidence" value="ECO:0007669"/>
    <property type="project" value="UniProtKB-UniPathway"/>
</dbReference>
<evidence type="ECO:0000256" key="8">
    <source>
        <dbReference type="SAM" id="Phobius"/>
    </source>
</evidence>
<protein>
    <submittedName>
        <fullName evidence="9">Uncharacterized protein</fullName>
    </submittedName>
</protein>
<name>A0A4U5MWU8_STECR</name>
<keyword evidence="7 8" id="KW-0472">Membrane</keyword>
<dbReference type="Proteomes" id="UP000298663">
    <property type="component" value="Unassembled WGS sequence"/>
</dbReference>
<evidence type="ECO:0000313" key="9">
    <source>
        <dbReference type="EMBL" id="TKR73962.1"/>
    </source>
</evidence>
<keyword evidence="6 8" id="KW-1133">Transmembrane helix</keyword>
<evidence type="ECO:0000256" key="3">
    <source>
        <dbReference type="ARBA" id="ARBA00022502"/>
    </source>
</evidence>
<dbReference type="Pfam" id="PF06699">
    <property type="entry name" value="PIG-F"/>
    <property type="match status" value="1"/>
</dbReference>
<gene>
    <name evidence="9" type="ORF">L596_021199</name>
</gene>
<comment type="pathway">
    <text evidence="2">Glycolipid biosynthesis; glycosylphosphatidylinositol-anchor biosynthesis.</text>
</comment>
<proteinExistence type="predicted"/>